<name>A0ABR1UQ41_9PEZI</name>
<feature type="compositionally biased region" description="Polar residues" evidence="1">
    <location>
        <begin position="53"/>
        <end position="62"/>
    </location>
</feature>
<proteinExistence type="predicted"/>
<evidence type="ECO:0000313" key="2">
    <source>
        <dbReference type="EMBL" id="KAK8059973.1"/>
    </source>
</evidence>
<feature type="region of interest" description="Disordered" evidence="1">
    <location>
        <begin position="290"/>
        <end position="456"/>
    </location>
</feature>
<feature type="compositionally biased region" description="Basic and acidic residues" evidence="1">
    <location>
        <begin position="441"/>
        <end position="456"/>
    </location>
</feature>
<gene>
    <name evidence="2" type="ORF">PG996_009903</name>
</gene>
<protein>
    <submittedName>
        <fullName evidence="2">Uncharacterized protein</fullName>
    </submittedName>
</protein>
<feature type="compositionally biased region" description="Low complexity" evidence="1">
    <location>
        <begin position="419"/>
        <end position="430"/>
    </location>
</feature>
<dbReference type="EMBL" id="JAQQWM010000006">
    <property type="protein sequence ID" value="KAK8059973.1"/>
    <property type="molecule type" value="Genomic_DNA"/>
</dbReference>
<feature type="region of interest" description="Disordered" evidence="1">
    <location>
        <begin position="229"/>
        <end position="275"/>
    </location>
</feature>
<feature type="region of interest" description="Disordered" evidence="1">
    <location>
        <begin position="498"/>
        <end position="521"/>
    </location>
</feature>
<organism evidence="2 3">
    <name type="scientific">Apiospora saccharicola</name>
    <dbReference type="NCBI Taxonomy" id="335842"/>
    <lineage>
        <taxon>Eukaryota</taxon>
        <taxon>Fungi</taxon>
        <taxon>Dikarya</taxon>
        <taxon>Ascomycota</taxon>
        <taxon>Pezizomycotina</taxon>
        <taxon>Sordariomycetes</taxon>
        <taxon>Xylariomycetidae</taxon>
        <taxon>Amphisphaeriales</taxon>
        <taxon>Apiosporaceae</taxon>
        <taxon>Apiospora</taxon>
    </lineage>
</organism>
<feature type="region of interest" description="Disordered" evidence="1">
    <location>
        <begin position="53"/>
        <end position="93"/>
    </location>
</feature>
<feature type="compositionally biased region" description="Low complexity" evidence="1">
    <location>
        <begin position="393"/>
        <end position="403"/>
    </location>
</feature>
<feature type="compositionally biased region" description="Low complexity" evidence="1">
    <location>
        <begin position="367"/>
        <end position="379"/>
    </location>
</feature>
<keyword evidence="3" id="KW-1185">Reference proteome</keyword>
<evidence type="ECO:0000313" key="3">
    <source>
        <dbReference type="Proteomes" id="UP001446871"/>
    </source>
</evidence>
<comment type="caution">
    <text evidence="2">The sequence shown here is derived from an EMBL/GenBank/DDBJ whole genome shotgun (WGS) entry which is preliminary data.</text>
</comment>
<reference evidence="2 3" key="1">
    <citation type="submission" date="2023-01" db="EMBL/GenBank/DDBJ databases">
        <title>Analysis of 21 Apiospora genomes using comparative genomics revels a genus with tremendous synthesis potential of carbohydrate active enzymes and secondary metabolites.</title>
        <authorList>
            <person name="Sorensen T."/>
        </authorList>
    </citation>
    <scope>NUCLEOTIDE SEQUENCE [LARGE SCALE GENOMIC DNA]</scope>
    <source>
        <strain evidence="2 3">CBS 83171</strain>
    </source>
</reference>
<feature type="compositionally biased region" description="Gly residues" evidence="1">
    <location>
        <begin position="503"/>
        <end position="513"/>
    </location>
</feature>
<accession>A0ABR1UQ41</accession>
<dbReference type="Proteomes" id="UP001446871">
    <property type="component" value="Unassembled WGS sequence"/>
</dbReference>
<evidence type="ECO:0000256" key="1">
    <source>
        <dbReference type="SAM" id="MobiDB-lite"/>
    </source>
</evidence>
<sequence length="521" mass="56491">MPFGPQIAMSGAFHFDAPNGAPPMSGVHAGIFRPPMSPSTSSSVYLTKSNGSVVSEASTPAPNANLKRLRNGEATPSHDGTTNGGYFPNDRLGERRISGGREIRYTLGGQIETPNGMVQNQLGGDMDSSTYSDVDYRRALGSQRAHDELESTMPGQSRTDLPMEMEPQAAQPSGWSAFAFNTIGGVVGKVWNFCKTGAFRGFYAGGGRAFDAHANPLPGNDEAFRRVSEYRQSPTPSGLPESDYAPFHYEQEPDSTPPPAAKRRQISANTPNDELELRKNWVMVNEPAEQMTPPTMVSRTLLDRPSSSLQNRPNLPRRISKPVSRLSTTPNFNRRHSGRISHAGDPSLTFREPASFAGPPSMILAAPERPSTPSSTPSRLPVAVRPHSPAMYSPSPRQQSRIPSPSPNMLRGSHRRNQSAASAASVGLAATPTTGKSGTARRRETLVEDRSPRLDPEAQRMVARRLQEERAADARINDFNARLQDMIRQGQEALGTSIEIDGGRGYGGGGGGSTRRWEDEY</sequence>